<reference evidence="3" key="1">
    <citation type="journal article" date="2023" name="Commun. Biol.">
        <title>Genome analysis of Parmales, the sister group of diatoms, reveals the evolutionary specialization of diatoms from phago-mixotrophs to photoautotrophs.</title>
        <authorList>
            <person name="Ban H."/>
            <person name="Sato S."/>
            <person name="Yoshikawa S."/>
            <person name="Yamada K."/>
            <person name="Nakamura Y."/>
            <person name="Ichinomiya M."/>
            <person name="Sato N."/>
            <person name="Blanc-Mathieu R."/>
            <person name="Endo H."/>
            <person name="Kuwata A."/>
            <person name="Ogata H."/>
        </authorList>
    </citation>
    <scope>NUCLEOTIDE SEQUENCE [LARGE SCALE GENOMIC DNA]</scope>
    <source>
        <strain evidence="3">NIES 3700</strain>
    </source>
</reference>
<dbReference type="Gene3D" id="1.10.510.10">
    <property type="entry name" value="Transferase(Phosphotransferase) domain 1"/>
    <property type="match status" value="1"/>
</dbReference>
<proteinExistence type="predicted"/>
<sequence>MGCCTSSQTPPPSYTPQSTFSDSSSTPLLTPPSPLHNAPSADTKPRLHSFMSEGTEDMDTKSLGIIKVAEFCNEGERYFYEDSYRGEMGRRPAKKSYFIVSRKKPPSPSKISSKKRPKPRKNSKEENSTTVLSLMQIPLICPFTFHSDAEKKAFEQLILNLKHPYILPVLDVKFDLVNGEEREGGGNSSNTMDLLVARKLCERGSLRDEIYGVADPQDSYITKYPPKTKGTPLHPKKIRHYGRQILEAMLALRKRGITCYNLSSSNVMVDWDSSGKVWIARISDIENSLLCRRPPSSLENLTLVHENRVDVDVLHFGHLLFEMALGHRLHKSTPCDSVLNNESGKWAGVDSEISEVLTLIFSPRPLPRSKPLTLSSLITTKLFCSIKVSTSPQKNNLSHSAKKIIKVCMANISNFRSHRLEQYEESCRGKPMLVDTSCSTFDSH</sequence>
<dbReference type="AlphaFoldDB" id="A0A9W7EI68"/>
<name>A0A9W7EI68_9STRA</name>
<evidence type="ECO:0008006" key="4">
    <source>
        <dbReference type="Google" id="ProtNLM"/>
    </source>
</evidence>
<keyword evidence="3" id="KW-1185">Reference proteome</keyword>
<evidence type="ECO:0000313" key="3">
    <source>
        <dbReference type="Proteomes" id="UP001165122"/>
    </source>
</evidence>
<dbReference type="Proteomes" id="UP001165122">
    <property type="component" value="Unassembled WGS sequence"/>
</dbReference>
<dbReference type="EMBL" id="BRXW01000910">
    <property type="protein sequence ID" value="GMH78830.1"/>
    <property type="molecule type" value="Genomic_DNA"/>
</dbReference>
<dbReference type="OrthoDB" id="10045021at2759"/>
<dbReference type="InterPro" id="IPR011009">
    <property type="entry name" value="Kinase-like_dom_sf"/>
</dbReference>
<protein>
    <recommendedName>
        <fullName evidence="4">Protein kinase domain-containing protein</fullName>
    </recommendedName>
</protein>
<organism evidence="2 3">
    <name type="scientific">Triparma laevis f. longispina</name>
    <dbReference type="NCBI Taxonomy" id="1714387"/>
    <lineage>
        <taxon>Eukaryota</taxon>
        <taxon>Sar</taxon>
        <taxon>Stramenopiles</taxon>
        <taxon>Ochrophyta</taxon>
        <taxon>Bolidophyceae</taxon>
        <taxon>Parmales</taxon>
        <taxon>Triparmaceae</taxon>
        <taxon>Triparma</taxon>
    </lineage>
</organism>
<feature type="compositionally biased region" description="Low complexity" evidence="1">
    <location>
        <begin position="15"/>
        <end position="28"/>
    </location>
</feature>
<gene>
    <name evidence="2" type="ORF">TrLO_g8598</name>
</gene>
<dbReference type="SUPFAM" id="SSF56112">
    <property type="entry name" value="Protein kinase-like (PK-like)"/>
    <property type="match status" value="1"/>
</dbReference>
<evidence type="ECO:0000256" key="1">
    <source>
        <dbReference type="SAM" id="MobiDB-lite"/>
    </source>
</evidence>
<comment type="caution">
    <text evidence="2">The sequence shown here is derived from an EMBL/GenBank/DDBJ whole genome shotgun (WGS) entry which is preliminary data.</text>
</comment>
<evidence type="ECO:0000313" key="2">
    <source>
        <dbReference type="EMBL" id="GMH78830.1"/>
    </source>
</evidence>
<accession>A0A9W7EI68</accession>
<feature type="region of interest" description="Disordered" evidence="1">
    <location>
        <begin position="1"/>
        <end position="55"/>
    </location>
</feature>
<feature type="region of interest" description="Disordered" evidence="1">
    <location>
        <begin position="96"/>
        <end position="129"/>
    </location>
</feature>
<feature type="compositionally biased region" description="Basic residues" evidence="1">
    <location>
        <begin position="112"/>
        <end position="121"/>
    </location>
</feature>